<dbReference type="Pfam" id="PF00440">
    <property type="entry name" value="TetR_N"/>
    <property type="match status" value="1"/>
</dbReference>
<dbReference type="Proteomes" id="UP000188993">
    <property type="component" value="Chromosome"/>
</dbReference>
<name>A0A1S6INW9_9LACT</name>
<keyword evidence="1 2" id="KW-0238">DNA-binding</keyword>
<dbReference type="PANTHER" id="PTHR43479:SF11">
    <property type="entry name" value="ACREF_ENVCD OPERON REPRESSOR-RELATED"/>
    <property type="match status" value="1"/>
</dbReference>
<dbReference type="InterPro" id="IPR050624">
    <property type="entry name" value="HTH-type_Tx_Regulator"/>
</dbReference>
<dbReference type="PRINTS" id="PR00455">
    <property type="entry name" value="HTHTETR"/>
</dbReference>
<evidence type="ECO:0000259" key="3">
    <source>
        <dbReference type="PROSITE" id="PS50977"/>
    </source>
</evidence>
<dbReference type="InterPro" id="IPR009057">
    <property type="entry name" value="Homeodomain-like_sf"/>
</dbReference>
<keyword evidence="5" id="KW-1185">Reference proteome</keyword>
<protein>
    <recommendedName>
        <fullName evidence="3">HTH tetR-type domain-containing protein</fullName>
    </recommendedName>
</protein>
<proteinExistence type="predicted"/>
<dbReference type="GO" id="GO:0003677">
    <property type="term" value="F:DNA binding"/>
    <property type="evidence" value="ECO:0007669"/>
    <property type="project" value="UniProtKB-UniRule"/>
</dbReference>
<accession>A0A1S6INW9</accession>
<dbReference type="RefSeq" id="WP_062469216.1">
    <property type="nucleotide sequence ID" value="NZ_BBYN01000012.1"/>
</dbReference>
<dbReference type="InterPro" id="IPR001647">
    <property type="entry name" value="HTH_TetR"/>
</dbReference>
<evidence type="ECO:0000256" key="1">
    <source>
        <dbReference type="ARBA" id="ARBA00023125"/>
    </source>
</evidence>
<dbReference type="EMBL" id="CP019728">
    <property type="protein sequence ID" value="AQS53241.1"/>
    <property type="molecule type" value="Genomic_DNA"/>
</dbReference>
<dbReference type="OrthoDB" id="9814200at2"/>
<dbReference type="PROSITE" id="PS50977">
    <property type="entry name" value="HTH_TETR_2"/>
    <property type="match status" value="1"/>
</dbReference>
<reference evidence="4 5" key="1">
    <citation type="journal article" date="2014" name="Int. J. Syst. Evol. Microbiol.">
        <title>Jeotgalibaca dankookensis gen. nov., sp. nov., a member of the family Carnobacteriaceae, isolated from seujeot (Korean traditional food).</title>
        <authorList>
            <person name="Lee D.G."/>
            <person name="Trujillo M.E."/>
            <person name="Kang H."/>
            <person name="Ahn T.Y."/>
        </authorList>
    </citation>
    <scope>NUCLEOTIDE SEQUENCE [LARGE SCALE GENOMIC DNA]</scope>
    <source>
        <strain evidence="4 5">EX-07</strain>
    </source>
</reference>
<evidence type="ECO:0000313" key="4">
    <source>
        <dbReference type="EMBL" id="AQS53241.1"/>
    </source>
</evidence>
<gene>
    <name evidence="4" type="ORF">BW727_100848</name>
</gene>
<organism evidence="4 5">
    <name type="scientific">Jeotgalibaca dankookensis</name>
    <dbReference type="NCBI Taxonomy" id="708126"/>
    <lineage>
        <taxon>Bacteria</taxon>
        <taxon>Bacillati</taxon>
        <taxon>Bacillota</taxon>
        <taxon>Bacilli</taxon>
        <taxon>Lactobacillales</taxon>
        <taxon>Carnobacteriaceae</taxon>
        <taxon>Jeotgalibaca</taxon>
    </lineage>
</organism>
<sequence>MENNLSNHKEVILSQAKKIAVSDGISKINIRTVAKNSGIAIGTVYNYFPSKGDLLISVVTEFWDEAFADLEGITSTSSNFFDNLENIYRVLDNYLHHFKENWLNQLVLLKADEKVMARKKEEEYFQKVHDKLILLIDRDPDLQDYPWSEVISKEKMAEFIFDHMLIILKKEKGDLTFFIALLKQILINKNRTV</sequence>
<feature type="domain" description="HTH tetR-type" evidence="3">
    <location>
        <begin position="6"/>
        <end position="66"/>
    </location>
</feature>
<feature type="DNA-binding region" description="H-T-H motif" evidence="2">
    <location>
        <begin position="29"/>
        <end position="48"/>
    </location>
</feature>
<dbReference type="AlphaFoldDB" id="A0A1S6INW9"/>
<evidence type="ECO:0000313" key="5">
    <source>
        <dbReference type="Proteomes" id="UP000188993"/>
    </source>
</evidence>
<evidence type="ECO:0000256" key="2">
    <source>
        <dbReference type="PROSITE-ProRule" id="PRU00335"/>
    </source>
</evidence>
<dbReference type="KEGG" id="jda:BW727_100848"/>
<dbReference type="Gene3D" id="1.10.357.10">
    <property type="entry name" value="Tetracycline Repressor, domain 2"/>
    <property type="match status" value="1"/>
</dbReference>
<dbReference type="STRING" id="708126.BW727_100848"/>
<dbReference type="PANTHER" id="PTHR43479">
    <property type="entry name" value="ACREF/ENVCD OPERON REPRESSOR-RELATED"/>
    <property type="match status" value="1"/>
</dbReference>
<dbReference type="SUPFAM" id="SSF46689">
    <property type="entry name" value="Homeodomain-like"/>
    <property type="match status" value="1"/>
</dbReference>